<dbReference type="InterPro" id="IPR009057">
    <property type="entry name" value="Homeodomain-like_sf"/>
</dbReference>
<evidence type="ECO:0000313" key="11">
    <source>
        <dbReference type="Proteomes" id="UP000264056"/>
    </source>
</evidence>
<dbReference type="OrthoDB" id="3684496at2"/>
<dbReference type="EMBL" id="CP031733">
    <property type="protein sequence ID" value="AXQ78630.1"/>
    <property type="molecule type" value="Genomic_DNA"/>
</dbReference>
<evidence type="ECO:0000256" key="3">
    <source>
        <dbReference type="ARBA" id="ARBA00023163"/>
    </source>
</evidence>
<dbReference type="PANTHER" id="PTHR30514:SF10">
    <property type="entry name" value="MURR_RPIR FAMILY TRANSCRIPTIONAL REGULATOR"/>
    <property type="match status" value="1"/>
</dbReference>
<keyword evidence="3" id="KW-0804">Transcription</keyword>
<evidence type="ECO:0000313" key="10">
    <source>
        <dbReference type="Proteomes" id="UP000262901"/>
    </source>
</evidence>
<reference evidence="9" key="3">
    <citation type="submission" date="2018-08" db="EMBL/GenBank/DDBJ databases">
        <title>Streptococcus chenjunshii sp. nov., isolated from stools sample of the Tibetan antelope in the Qinghai-Tibet plateau, China.</title>
        <authorList>
            <person name="Tian Z."/>
        </authorList>
    </citation>
    <scope>NUCLEOTIDE SEQUENCE [LARGE SCALE GENOMIC DNA]</scope>
    <source>
        <strain evidence="9">Z15</strain>
    </source>
</reference>
<dbReference type="InterPro" id="IPR036388">
    <property type="entry name" value="WH-like_DNA-bd_sf"/>
</dbReference>
<evidence type="ECO:0000259" key="4">
    <source>
        <dbReference type="PROSITE" id="PS51071"/>
    </source>
</evidence>
<gene>
    <name evidence="6" type="ORF">DDV21_005825</name>
    <name evidence="7" type="ORF">DDV22_00220</name>
    <name evidence="8" type="ORF">DDV23_00775</name>
</gene>
<dbReference type="CDD" id="cd05013">
    <property type="entry name" value="SIS_RpiR"/>
    <property type="match status" value="1"/>
</dbReference>
<dbReference type="InterPro" id="IPR046348">
    <property type="entry name" value="SIS_dom_sf"/>
</dbReference>
<keyword evidence="1" id="KW-0805">Transcription regulation</keyword>
<dbReference type="Pfam" id="PF01380">
    <property type="entry name" value="SIS"/>
    <property type="match status" value="1"/>
</dbReference>
<dbReference type="SUPFAM" id="SSF53697">
    <property type="entry name" value="SIS domain"/>
    <property type="match status" value="1"/>
</dbReference>
<dbReference type="Proteomes" id="UP000262901">
    <property type="component" value="Unassembled WGS sequence"/>
</dbReference>
<dbReference type="GO" id="GO:1901135">
    <property type="term" value="P:carbohydrate derivative metabolic process"/>
    <property type="evidence" value="ECO:0007669"/>
    <property type="project" value="InterPro"/>
</dbReference>
<dbReference type="InterPro" id="IPR047640">
    <property type="entry name" value="RpiR-like"/>
</dbReference>
<dbReference type="Proteomes" id="UP000246115">
    <property type="component" value="Chromosome"/>
</dbReference>
<dbReference type="PROSITE" id="PS51071">
    <property type="entry name" value="HTH_RPIR"/>
    <property type="match status" value="1"/>
</dbReference>
<keyword evidence="2" id="KW-0238">DNA-binding</keyword>
<dbReference type="GO" id="GO:0003700">
    <property type="term" value="F:DNA-binding transcription factor activity"/>
    <property type="evidence" value="ECO:0007669"/>
    <property type="project" value="InterPro"/>
</dbReference>
<evidence type="ECO:0000313" key="7">
    <source>
        <dbReference type="EMBL" id="RFU51906.1"/>
    </source>
</evidence>
<dbReference type="GO" id="GO:0003677">
    <property type="term" value="F:DNA binding"/>
    <property type="evidence" value="ECO:0007669"/>
    <property type="project" value="UniProtKB-KW"/>
</dbReference>
<evidence type="ECO:0000313" key="9">
    <source>
        <dbReference type="Proteomes" id="UP000246115"/>
    </source>
</evidence>
<name>A0A372KR20_9STRE</name>
<evidence type="ECO:0000313" key="6">
    <source>
        <dbReference type="EMBL" id="AXQ78630.1"/>
    </source>
</evidence>
<dbReference type="InterPro" id="IPR035472">
    <property type="entry name" value="RpiR-like_SIS"/>
</dbReference>
<dbReference type="Proteomes" id="UP000264056">
    <property type="component" value="Unassembled WGS sequence"/>
</dbReference>
<dbReference type="InterPro" id="IPR000281">
    <property type="entry name" value="HTH_RpiR"/>
</dbReference>
<evidence type="ECO:0000259" key="5">
    <source>
        <dbReference type="PROSITE" id="PS51464"/>
    </source>
</evidence>
<dbReference type="SUPFAM" id="SSF46689">
    <property type="entry name" value="Homeodomain-like"/>
    <property type="match status" value="1"/>
</dbReference>
<keyword evidence="11" id="KW-1185">Reference proteome</keyword>
<dbReference type="Gene3D" id="1.10.10.10">
    <property type="entry name" value="Winged helix-like DNA-binding domain superfamily/Winged helix DNA-binding domain"/>
    <property type="match status" value="1"/>
</dbReference>
<reference evidence="7 11" key="1">
    <citation type="submission" date="2018-08" db="EMBL/GenBank/DDBJ databases">
        <title>Draft genome of Streptococcus sp .nov. Z2.</title>
        <authorList>
            <person name="Tian Z."/>
        </authorList>
    </citation>
    <scope>NUCLEOTIDE SEQUENCE [LARGE SCALE GENOMIC DNA]</scope>
    <source>
        <strain evidence="7 11">Z2</strain>
    </source>
</reference>
<feature type="domain" description="HTH rpiR-type" evidence="4">
    <location>
        <begin position="1"/>
        <end position="75"/>
    </location>
</feature>
<reference evidence="6" key="4">
    <citation type="journal article" date="2019" name="Int. J. Syst. Evol. Microbiol.">
        <title>Streptococcus chenjunshii sp. nov. isolated from feces of Tibetan antelopes.</title>
        <authorList>
            <person name="Tian Z."/>
            <person name="Lu S."/>
            <person name="Jin D."/>
            <person name="Yang J."/>
            <person name="Pu J."/>
            <person name="Lai X.H."/>
            <person name="Bai X.N."/>
            <person name="Wu X.M."/>
            <person name="Li J."/>
            <person name="Wang S."/>
            <person name="Xu J."/>
        </authorList>
    </citation>
    <scope>NUCLEOTIDE SEQUENCE</scope>
    <source>
        <strain evidence="6">Z15</strain>
    </source>
</reference>
<evidence type="ECO:0000256" key="2">
    <source>
        <dbReference type="ARBA" id="ARBA00023125"/>
    </source>
</evidence>
<dbReference type="GO" id="GO:0097367">
    <property type="term" value="F:carbohydrate derivative binding"/>
    <property type="evidence" value="ECO:0007669"/>
    <property type="project" value="InterPro"/>
</dbReference>
<dbReference type="PANTHER" id="PTHR30514">
    <property type="entry name" value="GLUCOKINASE"/>
    <property type="match status" value="1"/>
</dbReference>
<dbReference type="Pfam" id="PF01418">
    <property type="entry name" value="HTH_6"/>
    <property type="match status" value="1"/>
</dbReference>
<dbReference type="RefSeq" id="WP_116877194.1">
    <property type="nucleotide sequence ID" value="NZ_CP031733.1"/>
</dbReference>
<protein>
    <submittedName>
        <fullName evidence="8">MurR/RpiR family transcriptional regulator</fullName>
    </submittedName>
</protein>
<evidence type="ECO:0000256" key="1">
    <source>
        <dbReference type="ARBA" id="ARBA00023015"/>
    </source>
</evidence>
<reference evidence="8 10" key="2">
    <citation type="submission" date="2018-08" db="EMBL/GenBank/DDBJ databases">
        <title>Draft genome of Streptococcus sp. nov. Z1.</title>
        <authorList>
            <person name="Tian Z."/>
        </authorList>
    </citation>
    <scope>NUCLEOTIDE SEQUENCE [LARGE SCALE GENOMIC DNA]</scope>
    <source>
        <strain evidence="8">Z1</strain>
        <strain evidence="10">Z1(2018)</strain>
    </source>
</reference>
<organism evidence="8 10">
    <name type="scientific">Streptococcus chenjunshii</name>
    <dbReference type="NCBI Taxonomy" id="2173853"/>
    <lineage>
        <taxon>Bacteria</taxon>
        <taxon>Bacillati</taxon>
        <taxon>Bacillota</taxon>
        <taxon>Bacilli</taxon>
        <taxon>Lactobacillales</taxon>
        <taxon>Streptococcaceae</taxon>
        <taxon>Streptococcus</taxon>
    </lineage>
</organism>
<dbReference type="PROSITE" id="PS51464">
    <property type="entry name" value="SIS"/>
    <property type="match status" value="1"/>
</dbReference>
<dbReference type="EMBL" id="QVQY01000001">
    <property type="protein sequence ID" value="RFU51906.1"/>
    <property type="molecule type" value="Genomic_DNA"/>
</dbReference>
<dbReference type="InterPro" id="IPR001347">
    <property type="entry name" value="SIS_dom"/>
</dbReference>
<dbReference type="Gene3D" id="3.40.50.10490">
    <property type="entry name" value="Glucose-6-phosphate isomerase like protein, domain 1"/>
    <property type="match status" value="1"/>
</dbReference>
<dbReference type="EMBL" id="QVQZ01000001">
    <property type="protein sequence ID" value="RFU54098.1"/>
    <property type="molecule type" value="Genomic_DNA"/>
</dbReference>
<accession>A0A346NC85</accession>
<dbReference type="KEGG" id="schj:DDV21_005825"/>
<evidence type="ECO:0000313" key="8">
    <source>
        <dbReference type="EMBL" id="RFU54098.1"/>
    </source>
</evidence>
<accession>A0A372KR20</accession>
<feature type="domain" description="SIS" evidence="5">
    <location>
        <begin position="124"/>
        <end position="265"/>
    </location>
</feature>
<dbReference type="AlphaFoldDB" id="A0A372KR20"/>
<proteinExistence type="predicted"/>
<sequence length="292" mass="33417">MFLIEKMELYPFSANELHIAEYLLEERYHIENKTSADIAKETYSSKSALTRFAQKLDYKGWVDFKKAFLSELAYIDKHNSNIDANYPFSAKDDFLSIAHKIANLEKEAIDDTLSLVEQASLSKAVSIIDRAETVHVFAASNNLLNAQEFSHNLSRIQKDVRIHQLQGEHLFKAFLAKKESCALIISYSGETVSLKHTCRILKRQQIPIIALTSISDNAIAQSADCRLYLATREKLYSKIGTFSTDRAITYLLDLLYSCIFSLNYQHNADLRKRAARFIEFERTSSSQILHED</sequence>